<keyword evidence="7 11" id="KW-0479">Metal-binding</keyword>
<proteinExistence type="inferred from homology"/>
<reference evidence="13 14" key="1">
    <citation type="submission" date="2016-10" db="EMBL/GenBank/DDBJ databases">
        <authorList>
            <person name="de Groot N.N."/>
        </authorList>
    </citation>
    <scope>NUCLEOTIDE SEQUENCE [LARGE SCALE GENOMIC DNA]</scope>
    <source>
        <strain evidence="13 14">DSM 16957</strain>
    </source>
</reference>
<evidence type="ECO:0000256" key="2">
    <source>
        <dbReference type="ARBA" id="ARBA00001946"/>
    </source>
</evidence>
<evidence type="ECO:0000256" key="5">
    <source>
        <dbReference type="ARBA" id="ARBA00013066"/>
    </source>
</evidence>
<dbReference type="PANTHER" id="PTHR21485">
    <property type="entry name" value="HAD SUPERFAMILY MEMBERS CMAS AND KDSC"/>
    <property type="match status" value="1"/>
</dbReference>
<dbReference type="GO" id="GO:0009103">
    <property type="term" value="P:lipopolysaccharide biosynthetic process"/>
    <property type="evidence" value="ECO:0007669"/>
    <property type="project" value="UniProtKB-UniRule"/>
</dbReference>
<evidence type="ECO:0000256" key="4">
    <source>
        <dbReference type="ARBA" id="ARBA00011881"/>
    </source>
</evidence>
<gene>
    <name evidence="13" type="ORF">SAMN04488509_10236</name>
</gene>
<keyword evidence="8 11" id="KW-0378">Hydrolase</keyword>
<dbReference type="AlphaFoldDB" id="A0A1G6TXW5"/>
<comment type="cofactor">
    <cofactor evidence="2 11 12">
        <name>Mg(2+)</name>
        <dbReference type="ChEBI" id="CHEBI:18420"/>
    </cofactor>
</comment>
<keyword evidence="14" id="KW-1185">Reference proteome</keyword>
<comment type="subunit">
    <text evidence="4 11">Homotetramer.</text>
</comment>
<comment type="catalytic activity">
    <reaction evidence="1 11">
        <text>3-deoxy-alpha-D-manno-2-octulosonate-8-phosphate + H2O = 3-deoxy-alpha-D-manno-oct-2-ulosonate + phosphate</text>
        <dbReference type="Rhea" id="RHEA:11500"/>
        <dbReference type="ChEBI" id="CHEBI:15377"/>
        <dbReference type="ChEBI" id="CHEBI:43474"/>
        <dbReference type="ChEBI" id="CHEBI:85985"/>
        <dbReference type="ChEBI" id="CHEBI:85986"/>
        <dbReference type="EC" id="3.1.3.45"/>
    </reaction>
</comment>
<evidence type="ECO:0000256" key="10">
    <source>
        <dbReference type="ARBA" id="ARBA00031051"/>
    </source>
</evidence>
<comment type="similarity">
    <text evidence="3 11">Belongs to the KdsC family.</text>
</comment>
<dbReference type="FunFam" id="3.40.50.1000:FF:000029">
    <property type="entry name" value="3-deoxy-D-manno-octulosonate 8-phosphate phosphatase KdsC"/>
    <property type="match status" value="1"/>
</dbReference>
<dbReference type="InterPro" id="IPR036412">
    <property type="entry name" value="HAD-like_sf"/>
</dbReference>
<evidence type="ECO:0000256" key="12">
    <source>
        <dbReference type="PIRSR" id="PIRSR006118-2"/>
    </source>
</evidence>
<dbReference type="GO" id="GO:0019143">
    <property type="term" value="F:3-deoxy-manno-octulosonate-8-phosphatase activity"/>
    <property type="evidence" value="ECO:0007669"/>
    <property type="project" value="UniProtKB-UniRule"/>
</dbReference>
<evidence type="ECO:0000256" key="11">
    <source>
        <dbReference type="PIRNR" id="PIRNR006118"/>
    </source>
</evidence>
<dbReference type="InterPro" id="IPR023214">
    <property type="entry name" value="HAD_sf"/>
</dbReference>
<dbReference type="SUPFAM" id="SSF56784">
    <property type="entry name" value="HAD-like"/>
    <property type="match status" value="1"/>
</dbReference>
<evidence type="ECO:0000256" key="3">
    <source>
        <dbReference type="ARBA" id="ARBA00005893"/>
    </source>
</evidence>
<dbReference type="Proteomes" id="UP000199603">
    <property type="component" value="Unassembled WGS sequence"/>
</dbReference>
<dbReference type="Pfam" id="PF08282">
    <property type="entry name" value="Hydrolase_3"/>
    <property type="match status" value="1"/>
</dbReference>
<organism evidence="13 14">
    <name type="scientific">Aquimonas voraii</name>
    <dbReference type="NCBI Taxonomy" id="265719"/>
    <lineage>
        <taxon>Bacteria</taxon>
        <taxon>Pseudomonadati</taxon>
        <taxon>Pseudomonadota</taxon>
        <taxon>Gammaproteobacteria</taxon>
        <taxon>Lysobacterales</taxon>
        <taxon>Lysobacteraceae</taxon>
        <taxon>Aquimonas</taxon>
    </lineage>
</organism>
<evidence type="ECO:0000256" key="9">
    <source>
        <dbReference type="ARBA" id="ARBA00022842"/>
    </source>
</evidence>
<evidence type="ECO:0000256" key="7">
    <source>
        <dbReference type="ARBA" id="ARBA00022723"/>
    </source>
</evidence>
<protein>
    <recommendedName>
        <fullName evidence="6 11">3-deoxy-D-manno-octulosonate 8-phosphate phosphatase KdsC</fullName>
        <ecNumber evidence="5 11">3.1.3.45</ecNumber>
    </recommendedName>
    <alternativeName>
        <fullName evidence="10 11">KDO 8-P phosphatase</fullName>
    </alternativeName>
</protein>
<accession>A0A1G6TXW5</accession>
<dbReference type="InterPro" id="IPR010023">
    <property type="entry name" value="KdsC_fam"/>
</dbReference>
<dbReference type="EC" id="3.1.3.45" evidence="5 11"/>
<dbReference type="EMBL" id="FNAG01000002">
    <property type="protein sequence ID" value="SDD33296.1"/>
    <property type="molecule type" value="Genomic_DNA"/>
</dbReference>
<feature type="binding site" evidence="12">
    <location>
        <position position="28"/>
    </location>
    <ligand>
        <name>substrate</name>
    </ligand>
</feature>
<name>A0A1G6TXW5_9GAMM</name>
<dbReference type="STRING" id="265719.SAMN04488509_10236"/>
<keyword evidence="11" id="KW-0448">Lipopolysaccharide biosynthesis</keyword>
<keyword evidence="9 11" id="KW-0460">Magnesium</keyword>
<comment type="function">
    <text evidence="11">Catalyzes the hydrolysis of 3-deoxy-D-manno-octulosonate 8-phosphate (KDO 8-P) to 3-deoxy-D-manno-octulosonate (KDO) and inorganic phosphate.</text>
</comment>
<evidence type="ECO:0000313" key="14">
    <source>
        <dbReference type="Proteomes" id="UP000199603"/>
    </source>
</evidence>
<dbReference type="CDD" id="cd01630">
    <property type="entry name" value="HAD_KDO-like"/>
    <property type="match status" value="1"/>
</dbReference>
<evidence type="ECO:0000256" key="8">
    <source>
        <dbReference type="ARBA" id="ARBA00022801"/>
    </source>
</evidence>
<dbReference type="GO" id="GO:0008781">
    <property type="term" value="F:N-acylneuraminate cytidylyltransferase activity"/>
    <property type="evidence" value="ECO:0007669"/>
    <property type="project" value="TreeGrafter"/>
</dbReference>
<dbReference type="PIRSF" id="PIRSF006118">
    <property type="entry name" value="KDO8-P_Ptase"/>
    <property type="match status" value="1"/>
</dbReference>
<feature type="binding site" evidence="12">
    <location>
        <position position="26"/>
    </location>
    <ligand>
        <name>Mg(2+)</name>
        <dbReference type="ChEBI" id="CHEBI:18420"/>
    </ligand>
</feature>
<sequence>MSSELRHLSASEARARAAGLRLAAFDVDGTLTDGRLFFSDDGRELKSFDVHDGQGLKLLGGIGVEIALITARTSPLVARRAADLGIRHLIQGSHDKGAALSALCASLRIEPEAAAFMGDDLPDLAAMAVAGFSVAPANAHAWVAARVDWQTRAAGGHGAVREFCDFVIEAQGRSAEVLSRFVPC</sequence>
<evidence type="ECO:0000313" key="13">
    <source>
        <dbReference type="EMBL" id="SDD33296.1"/>
    </source>
</evidence>
<dbReference type="RefSeq" id="WP_218121195.1">
    <property type="nucleotide sequence ID" value="NZ_FNAG01000002.1"/>
</dbReference>
<dbReference type="GO" id="GO:0046872">
    <property type="term" value="F:metal ion binding"/>
    <property type="evidence" value="ECO:0007669"/>
    <property type="project" value="UniProtKB-UniRule"/>
</dbReference>
<dbReference type="SFLD" id="SFLDG01138">
    <property type="entry name" value="C1.6.2:_Deoxy-d-mannose-octulo"/>
    <property type="match status" value="1"/>
</dbReference>
<evidence type="ECO:0000256" key="1">
    <source>
        <dbReference type="ARBA" id="ARBA00000898"/>
    </source>
</evidence>
<evidence type="ECO:0000256" key="6">
    <source>
        <dbReference type="ARBA" id="ARBA00020092"/>
    </source>
</evidence>
<dbReference type="PANTHER" id="PTHR21485:SF3">
    <property type="entry name" value="N-ACYLNEURAMINATE CYTIDYLYLTRANSFERASE"/>
    <property type="match status" value="1"/>
</dbReference>
<dbReference type="NCBIfam" id="TIGR01670">
    <property type="entry name" value="KdsC-phosphatas"/>
    <property type="match status" value="1"/>
</dbReference>
<dbReference type="SFLD" id="SFLDG01136">
    <property type="entry name" value="C1.6:_Phosphoserine_Phosphatas"/>
    <property type="match status" value="1"/>
</dbReference>
<feature type="binding site" evidence="12">
    <location>
        <position position="119"/>
    </location>
    <ligand>
        <name>Mg(2+)</name>
        <dbReference type="ChEBI" id="CHEBI:18420"/>
    </ligand>
</feature>
<dbReference type="Gene3D" id="3.40.50.1000">
    <property type="entry name" value="HAD superfamily/HAD-like"/>
    <property type="match status" value="1"/>
</dbReference>
<dbReference type="InterPro" id="IPR050793">
    <property type="entry name" value="CMP-NeuNAc_synthase"/>
</dbReference>
<dbReference type="SFLD" id="SFLDS00003">
    <property type="entry name" value="Haloacid_Dehalogenase"/>
    <property type="match status" value="1"/>
</dbReference>